<feature type="transmembrane region" description="Helical" evidence="14">
    <location>
        <begin position="424"/>
        <end position="442"/>
    </location>
</feature>
<keyword evidence="9" id="KW-0406">Ion transport</keyword>
<dbReference type="EMBL" id="VTPX01000001">
    <property type="protein sequence ID" value="KAA0020383.1"/>
    <property type="molecule type" value="Genomic_DNA"/>
</dbReference>
<dbReference type="GO" id="GO:0005886">
    <property type="term" value="C:plasma membrane"/>
    <property type="evidence" value="ECO:0007669"/>
    <property type="project" value="UniProtKB-SubCell"/>
</dbReference>
<dbReference type="PROSITE" id="PS50283">
    <property type="entry name" value="NA_SOLUT_SYMP_3"/>
    <property type="match status" value="1"/>
</dbReference>
<protein>
    <submittedName>
        <fullName evidence="15">Sodium:solute symporter family protein</fullName>
    </submittedName>
</protein>
<dbReference type="RefSeq" id="WP_149433509.1">
    <property type="nucleotide sequence ID" value="NZ_VTPX01000001.1"/>
</dbReference>
<evidence type="ECO:0000256" key="6">
    <source>
        <dbReference type="ARBA" id="ARBA00022847"/>
    </source>
</evidence>
<gene>
    <name evidence="15" type="ORF">F0A16_00830</name>
</gene>
<evidence type="ECO:0000256" key="3">
    <source>
        <dbReference type="ARBA" id="ARBA00022448"/>
    </source>
</evidence>
<keyword evidence="3" id="KW-0813">Transport</keyword>
<evidence type="ECO:0000256" key="9">
    <source>
        <dbReference type="ARBA" id="ARBA00023065"/>
    </source>
</evidence>
<name>A0A640WIB2_9GAMM</name>
<evidence type="ECO:0000256" key="11">
    <source>
        <dbReference type="ARBA" id="ARBA00023201"/>
    </source>
</evidence>
<feature type="transmembrane region" description="Helical" evidence="14">
    <location>
        <begin position="275"/>
        <end position="302"/>
    </location>
</feature>
<reference evidence="15 16" key="1">
    <citation type="submission" date="2019-08" db="EMBL/GenBank/DDBJ databases">
        <title>Bioinformatics analysis of the strain L3 and L5.</title>
        <authorList>
            <person name="Li X."/>
        </authorList>
    </citation>
    <scope>NUCLEOTIDE SEQUENCE [LARGE SCALE GENOMIC DNA]</scope>
    <source>
        <strain evidence="15 16">L3</strain>
    </source>
</reference>
<feature type="transmembrane region" description="Helical" evidence="14">
    <location>
        <begin position="84"/>
        <end position="104"/>
    </location>
</feature>
<feature type="transmembrane region" description="Helical" evidence="14">
    <location>
        <begin position="46"/>
        <end position="72"/>
    </location>
</feature>
<dbReference type="Pfam" id="PF00474">
    <property type="entry name" value="SSF"/>
    <property type="match status" value="1"/>
</dbReference>
<dbReference type="GO" id="GO:0006814">
    <property type="term" value="P:sodium ion transport"/>
    <property type="evidence" value="ECO:0007669"/>
    <property type="project" value="UniProtKB-KW"/>
</dbReference>
<evidence type="ECO:0000256" key="5">
    <source>
        <dbReference type="ARBA" id="ARBA00022692"/>
    </source>
</evidence>
<feature type="transmembrane region" description="Helical" evidence="14">
    <location>
        <begin position="393"/>
        <end position="417"/>
    </location>
</feature>
<comment type="catalytic activity">
    <reaction evidence="12">
        <text>L-proline(in) + Na(+)(in) = L-proline(out) + Na(+)(out)</text>
        <dbReference type="Rhea" id="RHEA:28967"/>
        <dbReference type="ChEBI" id="CHEBI:29101"/>
        <dbReference type="ChEBI" id="CHEBI:60039"/>
    </reaction>
</comment>
<dbReference type="PANTHER" id="PTHR48086">
    <property type="entry name" value="SODIUM/PROLINE SYMPORTER-RELATED"/>
    <property type="match status" value="1"/>
</dbReference>
<dbReference type="CDD" id="cd10322">
    <property type="entry name" value="SLC5sbd"/>
    <property type="match status" value="1"/>
</dbReference>
<evidence type="ECO:0000256" key="1">
    <source>
        <dbReference type="ARBA" id="ARBA00004651"/>
    </source>
</evidence>
<dbReference type="AlphaFoldDB" id="A0A640WIB2"/>
<dbReference type="Proteomes" id="UP000466024">
    <property type="component" value="Unassembled WGS sequence"/>
</dbReference>
<comment type="similarity">
    <text evidence="2 13">Belongs to the sodium:solute symporter (SSF) (TC 2.A.21) family.</text>
</comment>
<dbReference type="Gene3D" id="1.20.1730.10">
    <property type="entry name" value="Sodium/glucose cotransporter"/>
    <property type="match status" value="1"/>
</dbReference>
<evidence type="ECO:0000256" key="7">
    <source>
        <dbReference type="ARBA" id="ARBA00022989"/>
    </source>
</evidence>
<sequence>MSTGLIWGAVLIYLVVAVVVAYLSRGEATNGKGVDMSGYFLGNRQMNGFVSALSYSATTYSAFMMVGLAGLTYAGGVGAFGFEIVYFAGVSLVAIFGPKFWAVGKRFGYVTPSEMLGHRYADKKVAVATAVASCLFLIPYAAVQLAGVGYLLAGMSGGAISFTTGVVVATILAILFSYIAGIRSVMWTDSLQALFMIVASTLVALLVVHSLGGFSALFDTLATEHPTSLTVPGPGLFSFTTFLGLTIPWFFFSLSNPQVSQRLFMPASLRSMRQMLIGFLIFGFIYTLVSVLWGFSALVAFPDLAKSDLATPTLLASEHVPPVLGVIVMVGILAAAVSTIDSIMLTLSSMLSRDVYANVATGASEAKQLKVGKWVLPIIAILAFLFAELQLSLIAVLSVAASTGLVVIVPAIIGAFYWKRGTSAGALASIVIGGLVVIGLYVSGATPLGLPAGIWALPVAVVLFVVVSLMTNSNRESAAEFMRTAGTATLTGVSSRADVSSGVSPDSRI</sequence>
<feature type="transmembrane region" description="Helical" evidence="14">
    <location>
        <begin position="125"/>
        <end position="153"/>
    </location>
</feature>
<feature type="transmembrane region" description="Helical" evidence="14">
    <location>
        <begin position="454"/>
        <end position="473"/>
    </location>
</feature>
<evidence type="ECO:0000256" key="8">
    <source>
        <dbReference type="ARBA" id="ARBA00023053"/>
    </source>
</evidence>
<evidence type="ECO:0000256" key="2">
    <source>
        <dbReference type="ARBA" id="ARBA00006434"/>
    </source>
</evidence>
<accession>A0A640WIB2</accession>
<feature type="transmembrane region" description="Helical" evidence="14">
    <location>
        <begin position="159"/>
        <end position="181"/>
    </location>
</feature>
<dbReference type="InterPro" id="IPR001734">
    <property type="entry name" value="Na/solute_symporter"/>
</dbReference>
<organism evidence="15 16">
    <name type="scientific">Salinicola corii</name>
    <dbReference type="NCBI Taxonomy" id="2606937"/>
    <lineage>
        <taxon>Bacteria</taxon>
        <taxon>Pseudomonadati</taxon>
        <taxon>Pseudomonadota</taxon>
        <taxon>Gammaproteobacteria</taxon>
        <taxon>Oceanospirillales</taxon>
        <taxon>Halomonadaceae</taxon>
        <taxon>Salinicola</taxon>
    </lineage>
</organism>
<dbReference type="PANTHER" id="PTHR48086:SF3">
    <property type="entry name" value="SODIUM_PROLINE SYMPORTER"/>
    <property type="match status" value="1"/>
</dbReference>
<dbReference type="InterPro" id="IPR050277">
    <property type="entry name" value="Sodium:Solute_Symporter"/>
</dbReference>
<comment type="caution">
    <text evidence="15">The sequence shown here is derived from an EMBL/GenBank/DDBJ whole genome shotgun (WGS) entry which is preliminary data.</text>
</comment>
<keyword evidence="6" id="KW-0769">Symport</keyword>
<evidence type="ECO:0000313" key="15">
    <source>
        <dbReference type="EMBL" id="KAA0020383.1"/>
    </source>
</evidence>
<evidence type="ECO:0000256" key="13">
    <source>
        <dbReference type="RuleBase" id="RU362091"/>
    </source>
</evidence>
<proteinExistence type="inferred from homology"/>
<keyword evidence="11" id="KW-0739">Sodium transport</keyword>
<keyword evidence="7 14" id="KW-1133">Transmembrane helix</keyword>
<feature type="transmembrane region" description="Helical" evidence="14">
    <location>
        <begin position="322"/>
        <end position="351"/>
    </location>
</feature>
<comment type="subcellular location">
    <subcellularLocation>
        <location evidence="1">Cell membrane</location>
        <topology evidence="1">Multi-pass membrane protein</topology>
    </subcellularLocation>
</comment>
<keyword evidence="5 14" id="KW-0812">Transmembrane</keyword>
<keyword evidence="4" id="KW-1003">Cell membrane</keyword>
<dbReference type="InterPro" id="IPR038377">
    <property type="entry name" value="Na/Glc_symporter_sf"/>
</dbReference>
<dbReference type="GO" id="GO:0015293">
    <property type="term" value="F:symporter activity"/>
    <property type="evidence" value="ECO:0007669"/>
    <property type="project" value="UniProtKB-KW"/>
</dbReference>
<feature type="transmembrane region" description="Helical" evidence="14">
    <location>
        <begin position="236"/>
        <end position="254"/>
    </location>
</feature>
<feature type="transmembrane region" description="Helical" evidence="14">
    <location>
        <begin position="6"/>
        <end position="25"/>
    </location>
</feature>
<keyword evidence="8" id="KW-0915">Sodium</keyword>
<evidence type="ECO:0000256" key="14">
    <source>
        <dbReference type="SAM" id="Phobius"/>
    </source>
</evidence>
<evidence type="ECO:0000256" key="12">
    <source>
        <dbReference type="ARBA" id="ARBA00033708"/>
    </source>
</evidence>
<evidence type="ECO:0000256" key="10">
    <source>
        <dbReference type="ARBA" id="ARBA00023136"/>
    </source>
</evidence>
<evidence type="ECO:0000256" key="4">
    <source>
        <dbReference type="ARBA" id="ARBA00022475"/>
    </source>
</evidence>
<feature type="transmembrane region" description="Helical" evidence="14">
    <location>
        <begin position="193"/>
        <end position="216"/>
    </location>
</feature>
<keyword evidence="16" id="KW-1185">Reference proteome</keyword>
<evidence type="ECO:0000313" key="16">
    <source>
        <dbReference type="Proteomes" id="UP000466024"/>
    </source>
</evidence>
<keyword evidence="10 14" id="KW-0472">Membrane</keyword>
<feature type="transmembrane region" description="Helical" evidence="14">
    <location>
        <begin position="371"/>
        <end position="387"/>
    </location>
</feature>